<feature type="domain" description="Dienelactone hydrolase" evidence="1">
    <location>
        <begin position="28"/>
        <end position="237"/>
    </location>
</feature>
<dbReference type="PANTHER" id="PTHR46623:SF6">
    <property type="entry name" value="ALPHA_BETA-HYDROLASES SUPERFAMILY PROTEIN"/>
    <property type="match status" value="1"/>
</dbReference>
<dbReference type="Gene3D" id="3.40.50.1820">
    <property type="entry name" value="alpha/beta hydrolase"/>
    <property type="match status" value="1"/>
</dbReference>
<gene>
    <name evidence="2" type="ORF">GCM10011588_27770</name>
</gene>
<name>A0A917VT70_9NOCA</name>
<evidence type="ECO:0000313" key="3">
    <source>
        <dbReference type="Proteomes" id="UP000638263"/>
    </source>
</evidence>
<dbReference type="PANTHER" id="PTHR46623">
    <property type="entry name" value="CARBOXYMETHYLENEBUTENOLIDASE-RELATED"/>
    <property type="match status" value="1"/>
</dbReference>
<dbReference type="RefSeq" id="WP_062997925.1">
    <property type="nucleotide sequence ID" value="NZ_BMMH01000005.1"/>
</dbReference>
<dbReference type="InterPro" id="IPR051049">
    <property type="entry name" value="Dienelactone_hydrolase-like"/>
</dbReference>
<dbReference type="Proteomes" id="UP000638263">
    <property type="component" value="Unassembled WGS sequence"/>
</dbReference>
<dbReference type="EMBL" id="BMMH01000005">
    <property type="protein sequence ID" value="GGL11818.1"/>
    <property type="molecule type" value="Genomic_DNA"/>
</dbReference>
<keyword evidence="3" id="KW-1185">Reference proteome</keyword>
<reference evidence="2" key="1">
    <citation type="journal article" date="2014" name="Int. J. Syst. Evol. Microbiol.">
        <title>Complete genome sequence of Corynebacterium casei LMG S-19264T (=DSM 44701T), isolated from a smear-ripened cheese.</title>
        <authorList>
            <consortium name="US DOE Joint Genome Institute (JGI-PGF)"/>
            <person name="Walter F."/>
            <person name="Albersmeier A."/>
            <person name="Kalinowski J."/>
            <person name="Ruckert C."/>
        </authorList>
    </citation>
    <scope>NUCLEOTIDE SEQUENCE</scope>
    <source>
        <strain evidence="2">CGMCC 4.3508</strain>
    </source>
</reference>
<reference evidence="2" key="2">
    <citation type="submission" date="2020-09" db="EMBL/GenBank/DDBJ databases">
        <authorList>
            <person name="Sun Q."/>
            <person name="Zhou Y."/>
        </authorList>
    </citation>
    <scope>NUCLEOTIDE SEQUENCE</scope>
    <source>
        <strain evidence="2">CGMCC 4.3508</strain>
    </source>
</reference>
<evidence type="ECO:0000313" key="2">
    <source>
        <dbReference type="EMBL" id="GGL11818.1"/>
    </source>
</evidence>
<dbReference type="InterPro" id="IPR029058">
    <property type="entry name" value="AB_hydrolase_fold"/>
</dbReference>
<dbReference type="InterPro" id="IPR002925">
    <property type="entry name" value="Dienelactn_hydro"/>
</dbReference>
<dbReference type="AlphaFoldDB" id="A0A917VT70"/>
<protein>
    <submittedName>
        <fullName evidence="2">Carboxymethylenebutenolidase</fullName>
    </submittedName>
</protein>
<evidence type="ECO:0000259" key="1">
    <source>
        <dbReference type="Pfam" id="PF01738"/>
    </source>
</evidence>
<dbReference type="Pfam" id="PF01738">
    <property type="entry name" value="DLH"/>
    <property type="match status" value="1"/>
</dbReference>
<sequence>MAFEVESGYVDIGGLRAYRAAPRLTVGAEQASGMLVLPMVTGIGEQVRAWVDQLAAEAGCVALAWDTWHGKSSDDTPFDELRAWNEVLRDDEALDEQTRLLSYLQDELRLERVGVIGWCLGGRFALILGGRHATLANVIAFHPTVTLDAGEEVVNTVERTRQIKAPVFLAYPGKDSIVPWESFSALQTALQSRPVAASIVHLYPEAKHGFSDERRHGEEVNACAYRLSWPQTLAFVRATTVSS</sequence>
<accession>A0A917VT70</accession>
<proteinExistence type="predicted"/>
<dbReference type="GO" id="GO:0016787">
    <property type="term" value="F:hydrolase activity"/>
    <property type="evidence" value="ECO:0007669"/>
    <property type="project" value="InterPro"/>
</dbReference>
<comment type="caution">
    <text evidence="2">The sequence shown here is derived from an EMBL/GenBank/DDBJ whole genome shotgun (WGS) entry which is preliminary data.</text>
</comment>
<dbReference type="SUPFAM" id="SSF53474">
    <property type="entry name" value="alpha/beta-Hydrolases"/>
    <property type="match status" value="1"/>
</dbReference>
<organism evidence="2 3">
    <name type="scientific">Nocardia jinanensis</name>
    <dbReference type="NCBI Taxonomy" id="382504"/>
    <lineage>
        <taxon>Bacteria</taxon>
        <taxon>Bacillati</taxon>
        <taxon>Actinomycetota</taxon>
        <taxon>Actinomycetes</taxon>
        <taxon>Mycobacteriales</taxon>
        <taxon>Nocardiaceae</taxon>
        <taxon>Nocardia</taxon>
    </lineage>
</organism>